<evidence type="ECO:0000256" key="2">
    <source>
        <dbReference type="ARBA" id="ARBA00023012"/>
    </source>
</evidence>
<dbReference type="PROSITE" id="PS50110">
    <property type="entry name" value="RESPONSE_REGULATORY"/>
    <property type="match status" value="1"/>
</dbReference>
<sequence length="353" mass="38326">MTDVGATRILVVEDDEVGATLLVELLGTLGEVHWATSAEQASEVLARRDWDLLVSDIDLPGVDGLELVRLVKRQRPQLAILILSGHSSFEHAVAAMRAGADDYLTKPFDPPGLLEKAQALIERTRAKRAAGSEIVLAVGAHPDDVEIGVGGILLRHAAQGHRVTVLTLTGGEAGGVATERAAESQRAAELMSARLIHADLADTSVSEGGATIGTIVDVIDEVRPTTVYTHTSRDVHQDHRNAHSATLVAARTISRVFCYQAPSTTVEFKPTRFVAIDEFMEAKLEVIRAYASQVKIRGYLDEELLRATARYWSRFSQVRYVEPLEVVRDSDAVQVSPNRYGAVQLPEQVLDAG</sequence>
<evidence type="ECO:0000256" key="1">
    <source>
        <dbReference type="ARBA" id="ARBA00022553"/>
    </source>
</evidence>
<feature type="domain" description="Response regulatory" evidence="7">
    <location>
        <begin position="8"/>
        <end position="121"/>
    </location>
</feature>
<dbReference type="GO" id="GO:0005829">
    <property type="term" value="C:cytosol"/>
    <property type="evidence" value="ECO:0007669"/>
    <property type="project" value="TreeGrafter"/>
</dbReference>
<dbReference type="GO" id="GO:0000976">
    <property type="term" value="F:transcription cis-regulatory region binding"/>
    <property type="evidence" value="ECO:0007669"/>
    <property type="project" value="TreeGrafter"/>
</dbReference>
<dbReference type="Proteomes" id="UP001149140">
    <property type="component" value="Unassembled WGS sequence"/>
</dbReference>
<dbReference type="SUPFAM" id="SSF102588">
    <property type="entry name" value="LmbE-like"/>
    <property type="match status" value="1"/>
</dbReference>
<feature type="modified residue" description="4-aspartylphosphate" evidence="6">
    <location>
        <position position="56"/>
    </location>
</feature>
<dbReference type="GO" id="GO:0000156">
    <property type="term" value="F:phosphorelay response regulator activity"/>
    <property type="evidence" value="ECO:0007669"/>
    <property type="project" value="TreeGrafter"/>
</dbReference>
<keyword evidence="5" id="KW-0804">Transcription</keyword>
<dbReference type="InterPro" id="IPR001789">
    <property type="entry name" value="Sig_transdc_resp-reg_receiver"/>
</dbReference>
<evidence type="ECO:0000256" key="3">
    <source>
        <dbReference type="ARBA" id="ARBA00023015"/>
    </source>
</evidence>
<keyword evidence="3" id="KW-0805">Transcription regulation</keyword>
<dbReference type="InterPro" id="IPR003737">
    <property type="entry name" value="GlcNAc_PI_deacetylase-related"/>
</dbReference>
<dbReference type="GO" id="GO:0032993">
    <property type="term" value="C:protein-DNA complex"/>
    <property type="evidence" value="ECO:0007669"/>
    <property type="project" value="TreeGrafter"/>
</dbReference>
<keyword evidence="1 6" id="KW-0597">Phosphoprotein</keyword>
<keyword evidence="4" id="KW-0238">DNA-binding</keyword>
<dbReference type="Gene3D" id="3.40.50.2300">
    <property type="match status" value="1"/>
</dbReference>
<dbReference type="AlphaFoldDB" id="A0A9X3MWI0"/>
<gene>
    <name evidence="8" type="ORF">OM076_19810</name>
</gene>
<dbReference type="EMBL" id="JAPDOD010000019">
    <property type="protein sequence ID" value="MDA0162530.1"/>
    <property type="molecule type" value="Genomic_DNA"/>
</dbReference>
<accession>A0A9X3MWI0</accession>
<keyword evidence="2" id="KW-0902">Two-component regulatory system</keyword>
<keyword evidence="9" id="KW-1185">Reference proteome</keyword>
<protein>
    <submittedName>
        <fullName evidence="8">Response regulator</fullName>
    </submittedName>
</protein>
<dbReference type="Pfam" id="PF00072">
    <property type="entry name" value="Response_reg"/>
    <property type="match status" value="1"/>
</dbReference>
<dbReference type="InterPro" id="IPR011006">
    <property type="entry name" value="CheY-like_superfamily"/>
</dbReference>
<dbReference type="InterPro" id="IPR024078">
    <property type="entry name" value="LmbE-like_dom_sf"/>
</dbReference>
<evidence type="ECO:0000313" key="8">
    <source>
        <dbReference type="EMBL" id="MDA0162530.1"/>
    </source>
</evidence>
<evidence type="ECO:0000256" key="4">
    <source>
        <dbReference type="ARBA" id="ARBA00023125"/>
    </source>
</evidence>
<dbReference type="SUPFAM" id="SSF52172">
    <property type="entry name" value="CheY-like"/>
    <property type="match status" value="1"/>
</dbReference>
<dbReference type="Gene3D" id="3.40.50.10320">
    <property type="entry name" value="LmbE-like"/>
    <property type="match status" value="1"/>
</dbReference>
<dbReference type="SMART" id="SM00448">
    <property type="entry name" value="REC"/>
    <property type="match status" value="1"/>
</dbReference>
<proteinExistence type="predicted"/>
<evidence type="ECO:0000259" key="7">
    <source>
        <dbReference type="PROSITE" id="PS50110"/>
    </source>
</evidence>
<evidence type="ECO:0000256" key="5">
    <source>
        <dbReference type="ARBA" id="ARBA00023163"/>
    </source>
</evidence>
<dbReference type="PANTHER" id="PTHR48111">
    <property type="entry name" value="REGULATOR OF RPOS"/>
    <property type="match status" value="1"/>
</dbReference>
<dbReference type="GO" id="GO:0006355">
    <property type="term" value="P:regulation of DNA-templated transcription"/>
    <property type="evidence" value="ECO:0007669"/>
    <property type="project" value="TreeGrafter"/>
</dbReference>
<dbReference type="Pfam" id="PF02585">
    <property type="entry name" value="PIG-L"/>
    <property type="match status" value="1"/>
</dbReference>
<reference evidence="8" key="1">
    <citation type="submission" date="2022-10" db="EMBL/GenBank/DDBJ databases">
        <title>The WGS of Solirubrobacter ginsenosidimutans DSM 21036.</title>
        <authorList>
            <person name="Jiang Z."/>
        </authorList>
    </citation>
    <scope>NUCLEOTIDE SEQUENCE</scope>
    <source>
        <strain evidence="8">DSM 21036</strain>
    </source>
</reference>
<dbReference type="InterPro" id="IPR039420">
    <property type="entry name" value="WalR-like"/>
</dbReference>
<dbReference type="GO" id="GO:0016137">
    <property type="term" value="P:glycoside metabolic process"/>
    <property type="evidence" value="ECO:0007669"/>
    <property type="project" value="UniProtKB-ARBA"/>
</dbReference>
<dbReference type="CDD" id="cd00156">
    <property type="entry name" value="REC"/>
    <property type="match status" value="1"/>
</dbReference>
<name>A0A9X3MWI0_9ACTN</name>
<evidence type="ECO:0000256" key="6">
    <source>
        <dbReference type="PROSITE-ProRule" id="PRU00169"/>
    </source>
</evidence>
<organism evidence="8 9">
    <name type="scientific">Solirubrobacter ginsenosidimutans</name>
    <dbReference type="NCBI Taxonomy" id="490573"/>
    <lineage>
        <taxon>Bacteria</taxon>
        <taxon>Bacillati</taxon>
        <taxon>Actinomycetota</taxon>
        <taxon>Thermoleophilia</taxon>
        <taxon>Solirubrobacterales</taxon>
        <taxon>Solirubrobacteraceae</taxon>
        <taxon>Solirubrobacter</taxon>
    </lineage>
</organism>
<evidence type="ECO:0000313" key="9">
    <source>
        <dbReference type="Proteomes" id="UP001149140"/>
    </source>
</evidence>
<comment type="caution">
    <text evidence="8">The sequence shown here is derived from an EMBL/GenBank/DDBJ whole genome shotgun (WGS) entry which is preliminary data.</text>
</comment>
<dbReference type="PANTHER" id="PTHR48111:SF1">
    <property type="entry name" value="TWO-COMPONENT RESPONSE REGULATOR ORR33"/>
    <property type="match status" value="1"/>
</dbReference>